<evidence type="ECO:0000256" key="1">
    <source>
        <dbReference type="ARBA" id="ARBA00022676"/>
    </source>
</evidence>
<keyword evidence="2" id="KW-0808">Transferase</keyword>
<dbReference type="Pfam" id="PF00201">
    <property type="entry name" value="UDPGT"/>
    <property type="match status" value="2"/>
</dbReference>
<dbReference type="Gene3D" id="3.40.50.2000">
    <property type="entry name" value="Glycogen Phosphorylase B"/>
    <property type="match status" value="3"/>
</dbReference>
<evidence type="ECO:0000313" key="4">
    <source>
        <dbReference type="EMBL" id="EIE19909.1"/>
    </source>
</evidence>
<dbReference type="PANTHER" id="PTHR48043">
    <property type="entry name" value="EG:EG0003.4 PROTEIN-RELATED"/>
    <property type="match status" value="1"/>
</dbReference>
<keyword evidence="5" id="KW-1185">Reference proteome</keyword>
<keyword evidence="3" id="KW-0472">Membrane</keyword>
<dbReference type="eggNOG" id="KOG1192">
    <property type="taxonomic scope" value="Eukaryota"/>
</dbReference>
<organism evidence="4 5">
    <name type="scientific">Coccomyxa subellipsoidea (strain C-169)</name>
    <name type="common">Green microalga</name>
    <dbReference type="NCBI Taxonomy" id="574566"/>
    <lineage>
        <taxon>Eukaryota</taxon>
        <taxon>Viridiplantae</taxon>
        <taxon>Chlorophyta</taxon>
        <taxon>core chlorophytes</taxon>
        <taxon>Trebouxiophyceae</taxon>
        <taxon>Trebouxiophyceae incertae sedis</taxon>
        <taxon>Coccomyxaceae</taxon>
        <taxon>Coccomyxa</taxon>
        <taxon>Coccomyxa subellipsoidea</taxon>
    </lineage>
</organism>
<dbReference type="RefSeq" id="XP_005644453.1">
    <property type="nucleotide sequence ID" value="XM_005644396.1"/>
</dbReference>
<dbReference type="STRING" id="574566.I0YNE0"/>
<dbReference type="GO" id="GO:0008194">
    <property type="term" value="F:UDP-glycosyltransferase activity"/>
    <property type="evidence" value="ECO:0007669"/>
    <property type="project" value="InterPro"/>
</dbReference>
<feature type="transmembrane region" description="Helical" evidence="3">
    <location>
        <begin position="495"/>
        <end position="514"/>
    </location>
</feature>
<dbReference type="GeneID" id="17037883"/>
<protein>
    <submittedName>
        <fullName evidence="4">UDP-Glycosyltransferase/glycogen phosphorylase</fullName>
    </submittedName>
</protein>
<dbReference type="AlphaFoldDB" id="I0YNE0"/>
<comment type="caution">
    <text evidence="4">The sequence shown here is derived from an EMBL/GenBank/DDBJ whole genome shotgun (WGS) entry which is preliminary data.</text>
</comment>
<dbReference type="OrthoDB" id="550202at2759"/>
<dbReference type="InterPro" id="IPR050271">
    <property type="entry name" value="UDP-glycosyltransferase"/>
</dbReference>
<dbReference type="KEGG" id="csl:COCSUDRAFT_67635"/>
<gene>
    <name evidence="4" type="ORF">COCSUDRAFT_67635</name>
</gene>
<evidence type="ECO:0000256" key="3">
    <source>
        <dbReference type="SAM" id="Phobius"/>
    </source>
</evidence>
<dbReference type="EMBL" id="AGSI01000017">
    <property type="protein sequence ID" value="EIE19909.1"/>
    <property type="molecule type" value="Genomic_DNA"/>
</dbReference>
<evidence type="ECO:0000256" key="2">
    <source>
        <dbReference type="ARBA" id="ARBA00022679"/>
    </source>
</evidence>
<reference evidence="4 5" key="1">
    <citation type="journal article" date="2012" name="Genome Biol.">
        <title>The genome of the polar eukaryotic microalga coccomyxa subellipsoidea reveals traits of cold adaptation.</title>
        <authorList>
            <person name="Blanc G."/>
            <person name="Agarkova I."/>
            <person name="Grimwood J."/>
            <person name="Kuo A."/>
            <person name="Brueggeman A."/>
            <person name="Dunigan D."/>
            <person name="Gurnon J."/>
            <person name="Ladunga I."/>
            <person name="Lindquist E."/>
            <person name="Lucas S."/>
            <person name="Pangilinan J."/>
            <person name="Proschold T."/>
            <person name="Salamov A."/>
            <person name="Schmutz J."/>
            <person name="Weeks D."/>
            <person name="Yamada T."/>
            <person name="Claverie J.M."/>
            <person name="Grigoriev I."/>
            <person name="Van Etten J."/>
            <person name="Lomsadze A."/>
            <person name="Borodovsky M."/>
        </authorList>
    </citation>
    <scope>NUCLEOTIDE SEQUENCE [LARGE SCALE GENOMIC DNA]</scope>
    <source>
        <strain evidence="4 5">C-169</strain>
    </source>
</reference>
<evidence type="ECO:0000313" key="5">
    <source>
        <dbReference type="Proteomes" id="UP000007264"/>
    </source>
</evidence>
<name>I0YNE0_COCSC</name>
<dbReference type="SUPFAM" id="SSF53756">
    <property type="entry name" value="UDP-Glycosyltransferase/glycogen phosphorylase"/>
    <property type="match status" value="2"/>
</dbReference>
<dbReference type="InterPro" id="IPR002213">
    <property type="entry name" value="UDP_glucos_trans"/>
</dbReference>
<accession>I0YNE0</accession>
<proteinExistence type="predicted"/>
<sequence length="520" mass="55950">MAKIVEELVARGNDILMIIPESDLSTMDKVNASGFQVTTYKAAFTKQEVKELVRGTREAVGNNFLGSLESFLVYLDSLMKYCELFLEDGEAAAVMKEFDADVLLGDVAYACAMGQSELLRRGDPRGRLPRVMVSALPILDPLVPGRMENMPNNLAYVPQLGTSLSNRMTFLQRVKNLAFYCGSLLGEQLRALPLYTRLGTVHGVDCLATSTVHGSAMFLYNMDFAMEWPRPLPPTVQLVGALLPAAAKPLPPAFQALLEEAGPEGAVYASMGTLCNFGAGEFVEIARALSALPNLVIWKLAPGDLPGNATVASLNLNPNVKVVDWTPQNDLLGDPRVRAFVTHGGLNSIYEARPARTLLSSFCQSATQSQALLYPAAYHGIPVVGLPVFGDQPDNVMKAVYRGFGLMIPPGTITADSLLAAALRVMAEPSFREAARKVSLRMRAHRLTPAQKAADWVEHVMATGGDTYLKTPEHLLPWHVDEKIRARGIGDASALFVPCVAAAAAAVGAGLVLATSDLRS</sequence>
<dbReference type="PANTHER" id="PTHR48043:SF145">
    <property type="entry name" value="FI06409P-RELATED"/>
    <property type="match status" value="1"/>
</dbReference>
<keyword evidence="3" id="KW-1133">Transmembrane helix</keyword>
<dbReference type="CDD" id="cd03784">
    <property type="entry name" value="GT1_Gtf-like"/>
    <property type="match status" value="1"/>
</dbReference>
<keyword evidence="3" id="KW-0812">Transmembrane</keyword>
<keyword evidence="1" id="KW-0328">Glycosyltransferase</keyword>
<dbReference type="Proteomes" id="UP000007264">
    <property type="component" value="Unassembled WGS sequence"/>
</dbReference>